<dbReference type="SFLD" id="SFLDS00019">
    <property type="entry name" value="Glutathione_Transferase_(cytos"/>
    <property type="match status" value="1"/>
</dbReference>
<dbReference type="FunFam" id="1.20.1050.10:FF:000030">
    <property type="entry name" value="Glutathione S-transferase S1"/>
    <property type="match status" value="1"/>
</dbReference>
<sequence length="204" mass="23465">MAPKYKLTYFPIMALGEPIRFLLSYGKAEFEDERCENEKWPSVKESMPFGQVPVLEIDGKRTWQSLAICRYLGKQMGLTGANDWEDLQIDMAIDTVTDLRLKIANYSYETDEAVKAKKKEPLFNEILPFLLPRLDNLVKENGGYLANGKLSWADLYFIAILDYLNFMVGFDLTKDHSNLAALKNKVLEIPAIKEWVDKRPKSDM</sequence>
<dbReference type="SUPFAM" id="SSF47616">
    <property type="entry name" value="GST C-terminal domain-like"/>
    <property type="match status" value="1"/>
</dbReference>
<dbReference type="InterPro" id="IPR010987">
    <property type="entry name" value="Glutathione-S-Trfase_C-like"/>
</dbReference>
<evidence type="ECO:0000313" key="7">
    <source>
        <dbReference type="EMBL" id="QVD39523.1"/>
    </source>
</evidence>
<dbReference type="Gene3D" id="3.40.30.10">
    <property type="entry name" value="Glutaredoxin"/>
    <property type="match status" value="1"/>
</dbReference>
<dbReference type="InterPro" id="IPR004045">
    <property type="entry name" value="Glutathione_S-Trfase_N"/>
</dbReference>
<dbReference type="InterPro" id="IPR004046">
    <property type="entry name" value="GST_C"/>
</dbReference>
<dbReference type="EMBL" id="MW962757">
    <property type="protein sequence ID" value="QVD39523.1"/>
    <property type="molecule type" value="mRNA"/>
</dbReference>
<dbReference type="EC" id="2.5.1.18" evidence="1"/>
<dbReference type="OrthoDB" id="414243at2759"/>
<dbReference type="InterPro" id="IPR050213">
    <property type="entry name" value="GST_superfamily"/>
</dbReference>
<dbReference type="PROSITE" id="PS50404">
    <property type="entry name" value="GST_NTER"/>
    <property type="match status" value="1"/>
</dbReference>
<dbReference type="SFLD" id="SFLDG01205">
    <property type="entry name" value="AMPS.1"/>
    <property type="match status" value="1"/>
</dbReference>
<dbReference type="SUPFAM" id="SSF52833">
    <property type="entry name" value="Thioredoxin-like"/>
    <property type="match status" value="1"/>
</dbReference>
<evidence type="ECO:0000256" key="2">
    <source>
        <dbReference type="ARBA" id="ARBA00022679"/>
    </source>
</evidence>
<dbReference type="PROSITE" id="PS50405">
    <property type="entry name" value="GST_CTER"/>
    <property type="match status" value="1"/>
</dbReference>
<evidence type="ECO:0000256" key="1">
    <source>
        <dbReference type="ARBA" id="ARBA00012452"/>
    </source>
</evidence>
<protein>
    <recommendedName>
        <fullName evidence="1">glutathione transferase</fullName>
        <ecNumber evidence="1">2.5.1.18</ecNumber>
    </recommendedName>
</protein>
<accession>A0A8E5JTD3</accession>
<dbReference type="GO" id="GO:0004364">
    <property type="term" value="F:glutathione transferase activity"/>
    <property type="evidence" value="ECO:0007669"/>
    <property type="project" value="UniProtKB-EC"/>
</dbReference>
<comment type="similarity">
    <text evidence="3">Belongs to the GST superfamily. Sigma family.</text>
</comment>
<evidence type="ECO:0000259" key="5">
    <source>
        <dbReference type="PROSITE" id="PS50404"/>
    </source>
</evidence>
<dbReference type="PANTHER" id="PTHR11571:SF224">
    <property type="entry name" value="HEMATOPOIETIC PROSTAGLANDIN D SYNTHASE"/>
    <property type="match status" value="1"/>
</dbReference>
<dbReference type="GO" id="GO:0006749">
    <property type="term" value="P:glutathione metabolic process"/>
    <property type="evidence" value="ECO:0007669"/>
    <property type="project" value="TreeGrafter"/>
</dbReference>
<evidence type="ECO:0000259" key="6">
    <source>
        <dbReference type="PROSITE" id="PS50405"/>
    </source>
</evidence>
<dbReference type="AlphaFoldDB" id="A0A8E5JTD3"/>
<dbReference type="Gene3D" id="1.20.1050.10">
    <property type="match status" value="1"/>
</dbReference>
<dbReference type="GO" id="GO:0004602">
    <property type="term" value="F:glutathione peroxidase activity"/>
    <property type="evidence" value="ECO:0007669"/>
    <property type="project" value="UniProtKB-ARBA"/>
</dbReference>
<dbReference type="InterPro" id="IPR036282">
    <property type="entry name" value="Glutathione-S-Trfase_C_sf"/>
</dbReference>
<dbReference type="CDD" id="cd03039">
    <property type="entry name" value="GST_N_Sigma_like"/>
    <property type="match status" value="1"/>
</dbReference>
<comment type="catalytic activity">
    <reaction evidence="4">
        <text>RX + glutathione = an S-substituted glutathione + a halide anion + H(+)</text>
        <dbReference type="Rhea" id="RHEA:16437"/>
        <dbReference type="ChEBI" id="CHEBI:15378"/>
        <dbReference type="ChEBI" id="CHEBI:16042"/>
        <dbReference type="ChEBI" id="CHEBI:17792"/>
        <dbReference type="ChEBI" id="CHEBI:57925"/>
        <dbReference type="ChEBI" id="CHEBI:90779"/>
        <dbReference type="EC" id="2.5.1.18"/>
    </reaction>
</comment>
<dbReference type="InterPro" id="IPR040079">
    <property type="entry name" value="Glutathione_S-Trfase"/>
</dbReference>
<evidence type="ECO:0000256" key="3">
    <source>
        <dbReference type="ARBA" id="ARBA00038317"/>
    </source>
</evidence>
<dbReference type="InterPro" id="IPR036249">
    <property type="entry name" value="Thioredoxin-like_sf"/>
</dbReference>
<feature type="domain" description="GST C-terminal" evidence="6">
    <location>
        <begin position="82"/>
        <end position="204"/>
    </location>
</feature>
<feature type="domain" description="GST N-terminal" evidence="5">
    <location>
        <begin position="3"/>
        <end position="80"/>
    </location>
</feature>
<dbReference type="PANTHER" id="PTHR11571">
    <property type="entry name" value="GLUTATHIONE S-TRANSFERASE"/>
    <property type="match status" value="1"/>
</dbReference>
<reference evidence="7" key="1">
    <citation type="journal article" date="2021" name="J. Neurophysiol.">
        <title>Gene transcription changes in a locust model of noise-induced deafness.</title>
        <authorList>
            <person name="French A.S."/>
            <person name="Warren B."/>
        </authorList>
    </citation>
    <scope>NUCLEOTIDE SEQUENCE</scope>
</reference>
<evidence type="ECO:0000256" key="4">
    <source>
        <dbReference type="ARBA" id="ARBA00047960"/>
    </source>
</evidence>
<dbReference type="Pfam" id="PF02798">
    <property type="entry name" value="GST_N"/>
    <property type="match status" value="1"/>
</dbReference>
<dbReference type="SFLD" id="SFLDG00363">
    <property type="entry name" value="AMPS_(cytGST):_Alpha-__Mu-__Pi"/>
    <property type="match status" value="1"/>
</dbReference>
<keyword evidence="2 7" id="KW-0808">Transferase</keyword>
<dbReference type="Pfam" id="PF14497">
    <property type="entry name" value="GST_C_3"/>
    <property type="match status" value="1"/>
</dbReference>
<dbReference type="FunFam" id="3.40.30.10:FF:000035">
    <property type="entry name" value="hematopoietic prostaglandin D synthase"/>
    <property type="match status" value="1"/>
</dbReference>
<organism evidence="7">
    <name type="scientific">Schistocerca gregaria</name>
    <name type="common">Desert locust</name>
    <name type="synonym">Gryllus gregarius</name>
    <dbReference type="NCBI Taxonomy" id="7010"/>
    <lineage>
        <taxon>Eukaryota</taxon>
        <taxon>Metazoa</taxon>
        <taxon>Ecdysozoa</taxon>
        <taxon>Arthropoda</taxon>
        <taxon>Hexapoda</taxon>
        <taxon>Insecta</taxon>
        <taxon>Pterygota</taxon>
        <taxon>Neoptera</taxon>
        <taxon>Polyneoptera</taxon>
        <taxon>Orthoptera</taxon>
        <taxon>Caelifera</taxon>
        <taxon>Acrididea</taxon>
        <taxon>Acridomorpha</taxon>
        <taxon>Acridoidea</taxon>
        <taxon>Acrididae</taxon>
        <taxon>Cyrtacanthacridinae</taxon>
        <taxon>Schistocerca</taxon>
    </lineage>
</organism>
<dbReference type="CDD" id="cd03192">
    <property type="entry name" value="GST_C_Sigma_like"/>
    <property type="match status" value="1"/>
</dbReference>
<proteinExistence type="evidence at transcript level"/>
<name>A0A8E5JTD3_SCHGR</name>